<dbReference type="Proteomes" id="UP000570823">
    <property type="component" value="Unassembled WGS sequence"/>
</dbReference>
<dbReference type="OrthoDB" id="112441at2157"/>
<protein>
    <submittedName>
        <fullName evidence="2">Uncharacterized protein</fullName>
    </submittedName>
</protein>
<feature type="transmembrane region" description="Helical" evidence="1">
    <location>
        <begin position="71"/>
        <end position="93"/>
    </location>
</feature>
<reference evidence="2 3" key="1">
    <citation type="submission" date="2020-06" db="EMBL/GenBank/DDBJ databases">
        <title>Methanofollis fontis sp. nov., a methanogen isolated from marine sediments near a cold seep at Four-Way Closure Ridge offshore southwestern Taiwan.</title>
        <authorList>
            <person name="Chen S.-C."/>
            <person name="Teng N.-H."/>
            <person name="Lin Y.-S."/>
            <person name="Lai M.-C."/>
            <person name="Chen H.-H."/>
            <person name="Wang C.-C."/>
        </authorList>
    </citation>
    <scope>NUCLEOTIDE SEQUENCE [LARGE SCALE GENOMIC DNA]</scope>
    <source>
        <strain evidence="2 3">DSM 2702</strain>
    </source>
</reference>
<feature type="transmembrane region" description="Helical" evidence="1">
    <location>
        <begin position="100"/>
        <end position="120"/>
    </location>
</feature>
<keyword evidence="1" id="KW-0472">Membrane</keyword>
<evidence type="ECO:0000313" key="2">
    <source>
        <dbReference type="EMBL" id="NVO67773.1"/>
    </source>
</evidence>
<accession>A0A7K4HR60</accession>
<keyword evidence="3" id="KW-1185">Reference proteome</keyword>
<gene>
    <name evidence="2" type="ORF">HWN36_10780</name>
</gene>
<evidence type="ECO:0000256" key="1">
    <source>
        <dbReference type="SAM" id="Phobius"/>
    </source>
</evidence>
<name>A0A7K4HR60_9EURY</name>
<dbReference type="RefSeq" id="WP_176789376.1">
    <property type="nucleotide sequence ID" value="NZ_JABXWR010000001.1"/>
</dbReference>
<dbReference type="AlphaFoldDB" id="A0A7K4HR60"/>
<comment type="caution">
    <text evidence="2">The sequence shown here is derived from an EMBL/GenBank/DDBJ whole genome shotgun (WGS) entry which is preliminary data.</text>
</comment>
<evidence type="ECO:0000313" key="3">
    <source>
        <dbReference type="Proteomes" id="UP000570823"/>
    </source>
</evidence>
<keyword evidence="1" id="KW-1133">Transmembrane helix</keyword>
<dbReference type="EMBL" id="JABXWR010000001">
    <property type="protein sequence ID" value="NVO67773.1"/>
    <property type="molecule type" value="Genomic_DNA"/>
</dbReference>
<organism evidence="2 3">
    <name type="scientific">Methanofollis tationis</name>
    <dbReference type="NCBI Taxonomy" id="81417"/>
    <lineage>
        <taxon>Archaea</taxon>
        <taxon>Methanobacteriati</taxon>
        <taxon>Methanobacteriota</taxon>
        <taxon>Stenosarchaea group</taxon>
        <taxon>Methanomicrobia</taxon>
        <taxon>Methanomicrobiales</taxon>
        <taxon>Methanomicrobiaceae</taxon>
        <taxon>Methanofollis</taxon>
    </lineage>
</organism>
<keyword evidence="1" id="KW-0812">Transmembrane</keyword>
<sequence length="161" mass="17173">MNTPPRTLGLLAACLLAPLTVFTIGDWMGAGLRFPLVLYQDTIHGISWIPLWREITYVTSGLIGGRSALAILLWTLGTLLLIAAACLLIVRWYEKGQRPVALLLAGAGAAFLLSCVAHYGPLFHGPAGVCVPVGVPLVFAAAWFVWRGEDGEDESTSPDSS</sequence>
<proteinExistence type="predicted"/>
<feature type="transmembrane region" description="Helical" evidence="1">
    <location>
        <begin position="126"/>
        <end position="146"/>
    </location>
</feature>